<dbReference type="GO" id="GO:0008270">
    <property type="term" value="F:zinc ion binding"/>
    <property type="evidence" value="ECO:0007669"/>
    <property type="project" value="InterPro"/>
</dbReference>
<protein>
    <submittedName>
        <fullName evidence="1">DNA primase</fullName>
    </submittedName>
</protein>
<accession>A0A8S5T8J6</accession>
<dbReference type="SUPFAM" id="SSF57783">
    <property type="entry name" value="Zinc beta-ribbon"/>
    <property type="match status" value="1"/>
</dbReference>
<dbReference type="EMBL" id="BK032775">
    <property type="protein sequence ID" value="DAF59661.1"/>
    <property type="molecule type" value="Genomic_DNA"/>
</dbReference>
<dbReference type="Gene3D" id="3.90.580.10">
    <property type="entry name" value="Zinc finger, CHC2-type domain"/>
    <property type="match status" value="1"/>
</dbReference>
<reference evidence="1" key="1">
    <citation type="journal article" date="2021" name="Proc. Natl. Acad. Sci. U.S.A.">
        <title>A Catalog of Tens of Thousands of Viruses from Human Metagenomes Reveals Hidden Associations with Chronic Diseases.</title>
        <authorList>
            <person name="Tisza M.J."/>
            <person name="Buck C.B."/>
        </authorList>
    </citation>
    <scope>NUCLEOTIDE SEQUENCE</scope>
    <source>
        <strain evidence="1">Ct0Wl9</strain>
    </source>
</reference>
<name>A0A8S5T8J6_9CAUD</name>
<dbReference type="GO" id="GO:0003677">
    <property type="term" value="F:DNA binding"/>
    <property type="evidence" value="ECO:0007669"/>
    <property type="project" value="InterPro"/>
</dbReference>
<dbReference type="SUPFAM" id="SSF56731">
    <property type="entry name" value="DNA primase core"/>
    <property type="match status" value="1"/>
</dbReference>
<dbReference type="GO" id="GO:0006260">
    <property type="term" value="P:DNA replication"/>
    <property type="evidence" value="ECO:0007669"/>
    <property type="project" value="InterPro"/>
</dbReference>
<sequence>MADRKIDFEYIKQQIDTDQIISIMDSLGVPFVKQDNKQIIFYSICHHHSAFLQHKPKLYYYIQSKSMFCYVCGFNGDIFSLVQKVLNYTNIIQAVEYVCNICKIDISTCQIKPNIDQWQSMKKFLPNYDQGKQELVVYNKNVLDLFKPFAHVSWIDDGISKQAMAKFNIGWYARNEQITLPVFDVNGDLVGIHARNIRQQLLDKGLKYQPLKTLNGEYKFPTGQVLYGLYQNQDAIKSSHSVILFEAPKSCLQMQDILGNNNISCAMFGWNSNKVRRDMLLDIGVKTVTIALDKQYRSQDDKEFNIYVNQVKKIARLFLPYCTVYVIYDRHGLLEYKDSPSDKGSEVWWRLWKDKIQIK</sequence>
<evidence type="ECO:0000313" key="1">
    <source>
        <dbReference type="EMBL" id="DAF59661.1"/>
    </source>
</evidence>
<proteinExistence type="predicted"/>
<organism evidence="1">
    <name type="scientific">Siphoviridae sp. ct0Wl9</name>
    <dbReference type="NCBI Taxonomy" id="2827763"/>
    <lineage>
        <taxon>Viruses</taxon>
        <taxon>Duplodnaviria</taxon>
        <taxon>Heunggongvirae</taxon>
        <taxon>Uroviricota</taxon>
        <taxon>Caudoviricetes</taxon>
    </lineage>
</organism>
<dbReference type="InterPro" id="IPR036977">
    <property type="entry name" value="DNA_primase_Znf_CHC2"/>
</dbReference>